<proteinExistence type="predicted"/>
<evidence type="ECO:0000313" key="1">
    <source>
        <dbReference type="EMBL" id="GLQ17833.1"/>
    </source>
</evidence>
<protein>
    <submittedName>
        <fullName evidence="1">Uncharacterized protein</fullName>
    </submittedName>
</protein>
<dbReference type="RefSeq" id="WP_284364276.1">
    <property type="nucleotide sequence ID" value="NZ_BSNI01000002.1"/>
</dbReference>
<keyword evidence="2" id="KW-1185">Reference proteome</keyword>
<sequence>MFGTVRNKTNLMPLALVLAAVSGVFIAESGFKFANPAFASNILDVASGSSNSTPGAIDLDDLVRIDKKLYNVTVEDYVDLNPMSSATVKKISAGHVFNVNIATTSTGTYSTDSMQSKHVLYPGINVDEVSTSPLAETTLIIVSKLQGRELLKFIHGLDDFAASDDEGCSSLGSYIGCK</sequence>
<dbReference type="Proteomes" id="UP001161405">
    <property type="component" value="Unassembled WGS sequence"/>
</dbReference>
<dbReference type="EMBL" id="BSNI01000002">
    <property type="protein sequence ID" value="GLQ17833.1"/>
    <property type="molecule type" value="Genomic_DNA"/>
</dbReference>
<gene>
    <name evidence="1" type="ORF">GCM10007879_20820</name>
</gene>
<organism evidence="1 2">
    <name type="scientific">Maritalea porphyrae</name>
    <dbReference type="NCBI Taxonomy" id="880732"/>
    <lineage>
        <taxon>Bacteria</taxon>
        <taxon>Pseudomonadati</taxon>
        <taxon>Pseudomonadota</taxon>
        <taxon>Alphaproteobacteria</taxon>
        <taxon>Hyphomicrobiales</taxon>
        <taxon>Devosiaceae</taxon>
        <taxon>Maritalea</taxon>
    </lineage>
</organism>
<comment type="caution">
    <text evidence="1">The sequence shown here is derived from an EMBL/GenBank/DDBJ whole genome shotgun (WGS) entry which is preliminary data.</text>
</comment>
<accession>A0ABQ5URL8</accession>
<reference evidence="1" key="1">
    <citation type="journal article" date="2014" name="Int. J. Syst. Evol. Microbiol.">
        <title>Complete genome of a new Firmicutes species belonging to the dominant human colonic microbiota ('Ruminococcus bicirculans') reveals two chromosomes and a selective capacity to utilize plant glucans.</title>
        <authorList>
            <consortium name="NISC Comparative Sequencing Program"/>
            <person name="Wegmann U."/>
            <person name="Louis P."/>
            <person name="Goesmann A."/>
            <person name="Henrissat B."/>
            <person name="Duncan S.H."/>
            <person name="Flint H.J."/>
        </authorList>
    </citation>
    <scope>NUCLEOTIDE SEQUENCE</scope>
    <source>
        <strain evidence="1">NBRC 107169</strain>
    </source>
</reference>
<evidence type="ECO:0000313" key="2">
    <source>
        <dbReference type="Proteomes" id="UP001161405"/>
    </source>
</evidence>
<reference evidence="1" key="2">
    <citation type="submission" date="2023-01" db="EMBL/GenBank/DDBJ databases">
        <title>Draft genome sequence of Maritalea porphyrae strain NBRC 107169.</title>
        <authorList>
            <person name="Sun Q."/>
            <person name="Mori K."/>
        </authorList>
    </citation>
    <scope>NUCLEOTIDE SEQUENCE</scope>
    <source>
        <strain evidence="1">NBRC 107169</strain>
    </source>
</reference>
<name>A0ABQ5URL8_9HYPH</name>